<dbReference type="EMBL" id="FBYC01000004">
    <property type="protein sequence ID" value="CUX80349.1"/>
    <property type="molecule type" value="Genomic_DNA"/>
</dbReference>
<gene>
    <name evidence="14" type="ORF">Ga0058931_1058</name>
</gene>
<keyword evidence="9" id="KW-0408">Iron</keyword>
<feature type="transmembrane region" description="Helical" evidence="12">
    <location>
        <begin position="55"/>
        <end position="75"/>
    </location>
</feature>
<dbReference type="Proteomes" id="UP000182045">
    <property type="component" value="Unassembled WGS sequence"/>
</dbReference>
<comment type="caution">
    <text evidence="14">The sequence shown here is derived from an EMBL/GenBank/DDBJ whole genome shotgun (WGS) entry which is preliminary data.</text>
</comment>
<keyword evidence="11 12" id="KW-0472">Membrane</keyword>
<dbReference type="Pfam" id="PF00487">
    <property type="entry name" value="FA_desaturase"/>
    <property type="match status" value="1"/>
</dbReference>
<comment type="subcellular location">
    <subcellularLocation>
        <location evidence="1">Cell inner membrane</location>
        <topology evidence="1">Multi-pass membrane protein</topology>
    </subcellularLocation>
</comment>
<dbReference type="PANTHER" id="PTHR38674">
    <property type="entry name" value="ALKANE 1-MONOOXYGENASE 1"/>
    <property type="match status" value="1"/>
</dbReference>
<keyword evidence="3" id="KW-1003">Cell membrane</keyword>
<feature type="transmembrane region" description="Helical" evidence="12">
    <location>
        <begin position="31"/>
        <end position="49"/>
    </location>
</feature>
<keyword evidence="7 12" id="KW-1133">Transmembrane helix</keyword>
<feature type="domain" description="Fatty acid desaturase" evidence="13">
    <location>
        <begin position="129"/>
        <end position="328"/>
    </location>
</feature>
<evidence type="ECO:0000313" key="15">
    <source>
        <dbReference type="Proteomes" id="UP000182045"/>
    </source>
</evidence>
<evidence type="ECO:0000256" key="2">
    <source>
        <dbReference type="ARBA" id="ARBA00010823"/>
    </source>
</evidence>
<keyword evidence="4" id="KW-0997">Cell inner membrane</keyword>
<evidence type="ECO:0000256" key="8">
    <source>
        <dbReference type="ARBA" id="ARBA00023002"/>
    </source>
</evidence>
<evidence type="ECO:0000313" key="14">
    <source>
        <dbReference type="EMBL" id="CUX80349.1"/>
    </source>
</evidence>
<keyword evidence="15" id="KW-1185">Reference proteome</keyword>
<evidence type="ECO:0000256" key="12">
    <source>
        <dbReference type="SAM" id="Phobius"/>
    </source>
</evidence>
<evidence type="ECO:0000259" key="13">
    <source>
        <dbReference type="Pfam" id="PF00487"/>
    </source>
</evidence>
<feature type="transmembrane region" description="Helical" evidence="12">
    <location>
        <begin position="96"/>
        <end position="119"/>
    </location>
</feature>
<feature type="transmembrane region" description="Helical" evidence="12">
    <location>
        <begin position="229"/>
        <end position="247"/>
    </location>
</feature>
<feature type="transmembrane region" description="Helical" evidence="12">
    <location>
        <begin position="335"/>
        <end position="354"/>
    </location>
</feature>
<protein>
    <submittedName>
        <fullName evidence="14">Alkane 1-monooxygenase</fullName>
    </submittedName>
</protein>
<evidence type="ECO:0000256" key="5">
    <source>
        <dbReference type="ARBA" id="ARBA00022692"/>
    </source>
</evidence>
<evidence type="ECO:0000256" key="7">
    <source>
        <dbReference type="ARBA" id="ARBA00022989"/>
    </source>
</evidence>
<keyword evidence="10" id="KW-0503">Monooxygenase</keyword>
<accession>A0ABM9VRS2</accession>
<dbReference type="InterPro" id="IPR033885">
    <property type="entry name" value="AlkB/XylM"/>
</dbReference>
<dbReference type="PANTHER" id="PTHR38674:SF1">
    <property type="entry name" value="ALKANE 1-MONOOXYGENASE 1"/>
    <property type="match status" value="1"/>
</dbReference>
<sequence>MHAPCNAPHGGFGRLCYLAAKSIRSRCMKHPVLPFALASLPPVLFLTIGTFNGGLWLWAAALYTSFFAFGLDEALAMASRDGAPGSTERAANRLSVVLALAHLALIPLGVATVSGATGLGMLEQVLAFFGFGLFFGQVSNSNAHELIHRSQKALFGLGKWVYISMLYGHHTTAHRLLHHAHVATPLDPNFPPKGRSFYAYFPRGWVRSFTRGYAVERARAARAGRMNPYVEYVGGALAFVLVLWLAFGGAGVLAYLGLCFYAQSQLAMVDYLQHYGLARRKRPDGSYEPQTIHHSWNSPHWFSSHMMVNASRHSDHHANPGRVYPALRLPEDMPVLPYSLPAMGIIALIPPLWFKLMDKRVDKVLARMEAA</sequence>
<dbReference type="InterPro" id="IPR005804">
    <property type="entry name" value="FA_desaturase_dom"/>
</dbReference>
<evidence type="ECO:0000256" key="10">
    <source>
        <dbReference type="ARBA" id="ARBA00023033"/>
    </source>
</evidence>
<evidence type="ECO:0000256" key="6">
    <source>
        <dbReference type="ARBA" id="ARBA00022723"/>
    </source>
</evidence>
<evidence type="ECO:0000256" key="1">
    <source>
        <dbReference type="ARBA" id="ARBA00004429"/>
    </source>
</evidence>
<organism evidence="14 15">
    <name type="scientific">Roseibaca calidilacus</name>
    <dbReference type="NCBI Taxonomy" id="1666912"/>
    <lineage>
        <taxon>Bacteria</taxon>
        <taxon>Pseudomonadati</taxon>
        <taxon>Pseudomonadota</taxon>
        <taxon>Alphaproteobacteria</taxon>
        <taxon>Rhodobacterales</taxon>
        <taxon>Paracoccaceae</taxon>
        <taxon>Roseinatronobacter</taxon>
    </lineage>
</organism>
<keyword evidence="8" id="KW-0560">Oxidoreductase</keyword>
<name>A0ABM9VRS2_9RHOB</name>
<evidence type="ECO:0000256" key="9">
    <source>
        <dbReference type="ARBA" id="ARBA00023004"/>
    </source>
</evidence>
<proteinExistence type="inferred from homology"/>
<reference evidence="14 15" key="1">
    <citation type="submission" date="2016-01" db="EMBL/GenBank/DDBJ databases">
        <authorList>
            <person name="Varghese N."/>
        </authorList>
    </citation>
    <scope>NUCLEOTIDE SEQUENCE [LARGE SCALE GENOMIC DNA]</scope>
    <source>
        <strain evidence="14 15">HL-91</strain>
    </source>
</reference>
<dbReference type="CDD" id="cd03512">
    <property type="entry name" value="Alkane-hydroxylase"/>
    <property type="match status" value="1"/>
</dbReference>
<evidence type="ECO:0000256" key="4">
    <source>
        <dbReference type="ARBA" id="ARBA00022519"/>
    </source>
</evidence>
<comment type="similarity">
    <text evidence="2">Belongs to the fatty acid desaturase type 1 family. AlkB subfamily.</text>
</comment>
<keyword evidence="5 12" id="KW-0812">Transmembrane</keyword>
<evidence type="ECO:0000256" key="11">
    <source>
        <dbReference type="ARBA" id="ARBA00023136"/>
    </source>
</evidence>
<evidence type="ECO:0000256" key="3">
    <source>
        <dbReference type="ARBA" id="ARBA00022475"/>
    </source>
</evidence>
<keyword evidence="6" id="KW-0479">Metal-binding</keyword>
<feature type="transmembrane region" description="Helical" evidence="12">
    <location>
        <begin position="125"/>
        <end position="143"/>
    </location>
</feature>